<keyword evidence="3" id="KW-1185">Reference proteome</keyword>
<evidence type="ECO:0008006" key="4">
    <source>
        <dbReference type="Google" id="ProtNLM"/>
    </source>
</evidence>
<proteinExistence type="predicted"/>
<protein>
    <recommendedName>
        <fullName evidence="4">FXSXX-COOH protein</fullName>
    </recommendedName>
</protein>
<sequence length="62" mass="6822">MAAARTETTSVHPDLPDLSRHSLRELAELPDETLLGSLVRLLDPDGGTANRRWAADREPACR</sequence>
<dbReference type="EMBL" id="PVZC01000005">
    <property type="protein sequence ID" value="PRX97828.1"/>
    <property type="molecule type" value="Genomic_DNA"/>
</dbReference>
<name>A0A2T0Q2C8_9ACTN</name>
<evidence type="ECO:0000256" key="1">
    <source>
        <dbReference type="SAM" id="MobiDB-lite"/>
    </source>
</evidence>
<evidence type="ECO:0000313" key="3">
    <source>
        <dbReference type="Proteomes" id="UP000237846"/>
    </source>
</evidence>
<dbReference type="Proteomes" id="UP000237846">
    <property type="component" value="Unassembled WGS sequence"/>
</dbReference>
<dbReference type="AlphaFoldDB" id="A0A2T0Q2C8"/>
<accession>A0A2T0Q2C8</accession>
<organism evidence="2 3">
    <name type="scientific">Allonocardiopsis opalescens</name>
    <dbReference type="NCBI Taxonomy" id="1144618"/>
    <lineage>
        <taxon>Bacteria</taxon>
        <taxon>Bacillati</taxon>
        <taxon>Actinomycetota</taxon>
        <taxon>Actinomycetes</taxon>
        <taxon>Streptosporangiales</taxon>
        <taxon>Allonocardiopsis</taxon>
    </lineage>
</organism>
<evidence type="ECO:0000313" key="2">
    <source>
        <dbReference type="EMBL" id="PRX97828.1"/>
    </source>
</evidence>
<feature type="compositionally biased region" description="Polar residues" evidence="1">
    <location>
        <begin position="1"/>
        <end position="11"/>
    </location>
</feature>
<reference evidence="2 3" key="1">
    <citation type="submission" date="2018-03" db="EMBL/GenBank/DDBJ databases">
        <title>Genomic Encyclopedia of Archaeal and Bacterial Type Strains, Phase II (KMG-II): from individual species to whole genera.</title>
        <authorList>
            <person name="Goeker M."/>
        </authorList>
    </citation>
    <scope>NUCLEOTIDE SEQUENCE [LARGE SCALE GENOMIC DNA]</scope>
    <source>
        <strain evidence="2 3">DSM 45601</strain>
    </source>
</reference>
<feature type="region of interest" description="Disordered" evidence="1">
    <location>
        <begin position="1"/>
        <end position="20"/>
    </location>
</feature>
<gene>
    <name evidence="2" type="ORF">CLV72_105178</name>
</gene>
<dbReference type="RefSeq" id="WP_106247523.1">
    <property type="nucleotide sequence ID" value="NZ_PVZC01000005.1"/>
</dbReference>
<comment type="caution">
    <text evidence="2">The sequence shown here is derived from an EMBL/GenBank/DDBJ whole genome shotgun (WGS) entry which is preliminary data.</text>
</comment>